<dbReference type="InterPro" id="IPR011004">
    <property type="entry name" value="Trimer_LpxA-like_sf"/>
</dbReference>
<name>A0A485BT78_KLUCR</name>
<evidence type="ECO:0000256" key="4">
    <source>
        <dbReference type="ARBA" id="ARBA00022679"/>
    </source>
</evidence>
<gene>
    <name evidence="8" type="ORF">NCTC12993_05431</name>
</gene>
<dbReference type="EMBL" id="CAADJD010000023">
    <property type="protein sequence ID" value="VFS76530.1"/>
    <property type="molecule type" value="Genomic_DNA"/>
</dbReference>
<proteinExistence type="inferred from homology"/>
<protein>
    <recommendedName>
        <fullName evidence="3">Chloramphenicol acetyltransferase</fullName>
        <ecNumber evidence="2">2.3.1.28</ecNumber>
    </recommendedName>
</protein>
<evidence type="ECO:0000256" key="6">
    <source>
        <dbReference type="ARBA" id="ARBA00023315"/>
    </source>
</evidence>
<dbReference type="Proteomes" id="UP000401081">
    <property type="component" value="Unassembled WGS sequence"/>
</dbReference>
<dbReference type="InterPro" id="IPR001451">
    <property type="entry name" value="Hexapep"/>
</dbReference>
<accession>A0A485BT78</accession>
<keyword evidence="4 8" id="KW-0808">Transferase</keyword>
<evidence type="ECO:0000256" key="7">
    <source>
        <dbReference type="ARBA" id="ARBA00047633"/>
    </source>
</evidence>
<dbReference type="EC" id="2.3.1.28" evidence="2"/>
<dbReference type="GO" id="GO:0046677">
    <property type="term" value="P:response to antibiotic"/>
    <property type="evidence" value="ECO:0007669"/>
    <property type="project" value="UniProtKB-KW"/>
</dbReference>
<dbReference type="PANTHER" id="PTHR43300:SF12">
    <property type="entry name" value="CHLORAMPHENICOL ACETYLTRANSFERASE"/>
    <property type="match status" value="1"/>
</dbReference>
<comment type="similarity">
    <text evidence="1">Belongs to the transferase hexapeptide repeat family.</text>
</comment>
<dbReference type="SUPFAM" id="SSF51161">
    <property type="entry name" value="Trimeric LpxA-like enzymes"/>
    <property type="match status" value="1"/>
</dbReference>
<dbReference type="InterPro" id="IPR050179">
    <property type="entry name" value="Trans_hexapeptide_repeat"/>
</dbReference>
<keyword evidence="6" id="KW-0012">Acyltransferase</keyword>
<dbReference type="PANTHER" id="PTHR43300">
    <property type="entry name" value="ACETYLTRANSFERASE"/>
    <property type="match status" value="1"/>
</dbReference>
<keyword evidence="5" id="KW-0046">Antibiotic resistance</keyword>
<organism evidence="8 9">
    <name type="scientific">Kluyvera cryocrescens</name>
    <name type="common">Kluyvera citrophila</name>
    <dbReference type="NCBI Taxonomy" id="580"/>
    <lineage>
        <taxon>Bacteria</taxon>
        <taxon>Pseudomonadati</taxon>
        <taxon>Pseudomonadota</taxon>
        <taxon>Gammaproteobacteria</taxon>
        <taxon>Enterobacterales</taxon>
        <taxon>Enterobacteriaceae</taxon>
        <taxon>Kluyvera</taxon>
    </lineage>
</organism>
<evidence type="ECO:0000256" key="3">
    <source>
        <dbReference type="ARBA" id="ARBA00020291"/>
    </source>
</evidence>
<comment type="catalytic activity">
    <reaction evidence="7">
        <text>chloramphenicol + acetyl-CoA = chloramphenicol 3-acetate + CoA</text>
        <dbReference type="Rhea" id="RHEA:18421"/>
        <dbReference type="ChEBI" id="CHEBI:16730"/>
        <dbReference type="ChEBI" id="CHEBI:17698"/>
        <dbReference type="ChEBI" id="CHEBI:57287"/>
        <dbReference type="ChEBI" id="CHEBI:57288"/>
        <dbReference type="EC" id="2.3.1.28"/>
    </reaction>
</comment>
<evidence type="ECO:0000256" key="2">
    <source>
        <dbReference type="ARBA" id="ARBA00013235"/>
    </source>
</evidence>
<keyword evidence="9" id="KW-1185">Reference proteome</keyword>
<reference evidence="8 9" key="1">
    <citation type="submission" date="2019-03" db="EMBL/GenBank/DDBJ databases">
        <authorList>
            <consortium name="Pathogen Informatics"/>
        </authorList>
    </citation>
    <scope>NUCLEOTIDE SEQUENCE [LARGE SCALE GENOMIC DNA]</scope>
    <source>
        <strain evidence="8 9">NCTC12993</strain>
    </source>
</reference>
<dbReference type="Gene3D" id="2.160.10.10">
    <property type="entry name" value="Hexapeptide repeat proteins"/>
    <property type="match status" value="1"/>
</dbReference>
<dbReference type="GO" id="GO:0008811">
    <property type="term" value="F:chloramphenicol O-acetyltransferase activity"/>
    <property type="evidence" value="ECO:0007669"/>
    <property type="project" value="UniProtKB-EC"/>
</dbReference>
<evidence type="ECO:0000256" key="1">
    <source>
        <dbReference type="ARBA" id="ARBA00007274"/>
    </source>
</evidence>
<dbReference type="Pfam" id="PF00132">
    <property type="entry name" value="Hexapep"/>
    <property type="match status" value="1"/>
</dbReference>
<evidence type="ECO:0000313" key="9">
    <source>
        <dbReference type="Proteomes" id="UP000401081"/>
    </source>
</evidence>
<sequence>MAYLSQDEIHDLGFGKVGCNVLISNKASFYNCGKIEIGDNVRIDDFCVISAGEGGVYIGSYIHIAVFCSIIGAGKVSISNYANLSSRVSIYSSNDDYSGHYMTNPLVPIEFINVSSGSVFIGKHVIIGSGSVVLPNVVINEGAVVGALTLIKDTCKEFTVYTGVPAKAKKRTKP</sequence>
<evidence type="ECO:0000313" key="8">
    <source>
        <dbReference type="EMBL" id="VFS76530.1"/>
    </source>
</evidence>
<evidence type="ECO:0000256" key="5">
    <source>
        <dbReference type="ARBA" id="ARBA00023251"/>
    </source>
</evidence>
<dbReference type="AlphaFoldDB" id="A0A485BT78"/>